<comment type="subcellular location">
    <subcellularLocation>
        <location evidence="1 7">Cell membrane</location>
        <topology evidence="1 7">Multi-pass membrane protein</topology>
    </subcellularLocation>
</comment>
<evidence type="ECO:0000256" key="1">
    <source>
        <dbReference type="ARBA" id="ARBA00004651"/>
    </source>
</evidence>
<dbReference type="PANTHER" id="PTHR30151:SF0">
    <property type="entry name" value="ABC TRANSPORTER PERMEASE PROTEIN MJ0413-RELATED"/>
    <property type="match status" value="1"/>
</dbReference>
<dbReference type="Proteomes" id="UP001652445">
    <property type="component" value="Unassembled WGS sequence"/>
</dbReference>
<feature type="transmembrane region" description="Helical" evidence="7">
    <location>
        <begin position="63"/>
        <end position="86"/>
    </location>
</feature>
<dbReference type="SUPFAM" id="SSF161098">
    <property type="entry name" value="MetI-like"/>
    <property type="match status" value="1"/>
</dbReference>
<evidence type="ECO:0000256" key="3">
    <source>
        <dbReference type="ARBA" id="ARBA00022475"/>
    </source>
</evidence>
<evidence type="ECO:0000256" key="6">
    <source>
        <dbReference type="ARBA" id="ARBA00023136"/>
    </source>
</evidence>
<evidence type="ECO:0000256" key="2">
    <source>
        <dbReference type="ARBA" id="ARBA00022448"/>
    </source>
</evidence>
<feature type="transmembrane region" description="Helical" evidence="7">
    <location>
        <begin position="221"/>
        <end position="239"/>
    </location>
</feature>
<dbReference type="InterPro" id="IPR035906">
    <property type="entry name" value="MetI-like_sf"/>
</dbReference>
<name>A0ABT2UIC0_9BACL</name>
<feature type="domain" description="ABC transmembrane type-1" evidence="8">
    <location>
        <begin position="59"/>
        <end position="239"/>
    </location>
</feature>
<organism evidence="9 10">
    <name type="scientific">Paenibacillus baimaensis</name>
    <dbReference type="NCBI Taxonomy" id="2982185"/>
    <lineage>
        <taxon>Bacteria</taxon>
        <taxon>Bacillati</taxon>
        <taxon>Bacillota</taxon>
        <taxon>Bacilli</taxon>
        <taxon>Bacillales</taxon>
        <taxon>Paenibacillaceae</taxon>
        <taxon>Paenibacillus</taxon>
    </lineage>
</organism>
<proteinExistence type="inferred from homology"/>
<accession>A0ABT2UIC0</accession>
<gene>
    <name evidence="9" type="ORF">OB236_19985</name>
</gene>
<dbReference type="InterPro" id="IPR000515">
    <property type="entry name" value="MetI-like"/>
</dbReference>
<feature type="transmembrane region" description="Helical" evidence="7">
    <location>
        <begin position="12"/>
        <end position="31"/>
    </location>
</feature>
<feature type="transmembrane region" description="Helical" evidence="7">
    <location>
        <begin position="98"/>
        <end position="119"/>
    </location>
</feature>
<dbReference type="Gene3D" id="1.10.3720.10">
    <property type="entry name" value="MetI-like"/>
    <property type="match status" value="1"/>
</dbReference>
<keyword evidence="10" id="KW-1185">Reference proteome</keyword>
<evidence type="ECO:0000313" key="9">
    <source>
        <dbReference type="EMBL" id="MCU6794390.1"/>
    </source>
</evidence>
<keyword evidence="2 7" id="KW-0813">Transport</keyword>
<evidence type="ECO:0000256" key="4">
    <source>
        <dbReference type="ARBA" id="ARBA00022692"/>
    </source>
</evidence>
<dbReference type="EMBL" id="JAOQIO010000084">
    <property type="protein sequence ID" value="MCU6794390.1"/>
    <property type="molecule type" value="Genomic_DNA"/>
</dbReference>
<keyword evidence="5 7" id="KW-1133">Transmembrane helix</keyword>
<comment type="caution">
    <text evidence="9">The sequence shown here is derived from an EMBL/GenBank/DDBJ whole genome shotgun (WGS) entry which is preliminary data.</text>
</comment>
<dbReference type="RefSeq" id="WP_262685553.1">
    <property type="nucleotide sequence ID" value="NZ_JAOQIO010000084.1"/>
</dbReference>
<keyword evidence="4 7" id="KW-0812">Transmembrane</keyword>
<dbReference type="PANTHER" id="PTHR30151">
    <property type="entry name" value="ALKANE SULFONATE ABC TRANSPORTER-RELATED, MEMBRANE SUBUNIT"/>
    <property type="match status" value="1"/>
</dbReference>
<feature type="transmembrane region" description="Helical" evidence="7">
    <location>
        <begin position="169"/>
        <end position="190"/>
    </location>
</feature>
<dbReference type="CDD" id="cd06261">
    <property type="entry name" value="TM_PBP2"/>
    <property type="match status" value="1"/>
</dbReference>
<evidence type="ECO:0000256" key="5">
    <source>
        <dbReference type="ARBA" id="ARBA00022989"/>
    </source>
</evidence>
<comment type="similarity">
    <text evidence="7">Belongs to the binding-protein-dependent transport system permease family.</text>
</comment>
<protein>
    <submittedName>
        <fullName evidence="9">ABC transporter permease</fullName>
    </submittedName>
</protein>
<feature type="transmembrane region" description="Helical" evidence="7">
    <location>
        <begin position="125"/>
        <end position="144"/>
    </location>
</feature>
<evidence type="ECO:0000256" key="7">
    <source>
        <dbReference type="RuleBase" id="RU363032"/>
    </source>
</evidence>
<dbReference type="PROSITE" id="PS50928">
    <property type="entry name" value="ABC_TM1"/>
    <property type="match status" value="1"/>
</dbReference>
<keyword evidence="6 7" id="KW-0472">Membrane</keyword>
<sequence length="258" mass="28896">MRVFITVYNKWPGSYTFLVILAIWEVVARVYPAVILPSPLETLQALLHIAGNGHLWEPLLISFVRLAIGFGIAFVIGTGLGIASGCNDKIYAFVRPAVTLLQSVPPVSWILLAILWLGIDGGAQILVVVIALFPVFFFNSVEGIQQVPKDLLEMASVFRVRRMKRIRDIYLPALRPYWLAALTINIGSGWKTIVMSELISGQTGIGAAMNTSRLYLKTDEVIAWTLLVALLGMSLEWLMRTYFYGKHKERENNKRYAV</sequence>
<keyword evidence="3" id="KW-1003">Cell membrane</keyword>
<evidence type="ECO:0000259" key="8">
    <source>
        <dbReference type="PROSITE" id="PS50928"/>
    </source>
</evidence>
<dbReference type="Pfam" id="PF00528">
    <property type="entry name" value="BPD_transp_1"/>
    <property type="match status" value="1"/>
</dbReference>
<reference evidence="9 10" key="1">
    <citation type="submission" date="2022-09" db="EMBL/GenBank/DDBJ databases">
        <authorList>
            <person name="Han X.L."/>
            <person name="Wang Q."/>
            <person name="Lu T."/>
        </authorList>
    </citation>
    <scope>NUCLEOTIDE SEQUENCE [LARGE SCALE GENOMIC DNA]</scope>
    <source>
        <strain evidence="9 10">WQ 127069</strain>
    </source>
</reference>
<evidence type="ECO:0000313" key="10">
    <source>
        <dbReference type="Proteomes" id="UP001652445"/>
    </source>
</evidence>